<proteinExistence type="predicted"/>
<evidence type="ECO:0000313" key="2">
    <source>
        <dbReference type="EMBL" id="MBC2888938.1"/>
    </source>
</evidence>
<gene>
    <name evidence="2" type="ORF">H7313_06190</name>
</gene>
<dbReference type="InterPro" id="IPR033932">
    <property type="entry name" value="YtcJ-like"/>
</dbReference>
<dbReference type="AlphaFoldDB" id="A0A842JG93"/>
<dbReference type="Pfam" id="PF07969">
    <property type="entry name" value="Amidohydro_3"/>
    <property type="match status" value="1"/>
</dbReference>
<dbReference type="InterPro" id="IPR013108">
    <property type="entry name" value="Amidohydro_3"/>
</dbReference>
<name>A0A842JG93_9ACTN</name>
<dbReference type="Gene3D" id="2.30.40.10">
    <property type="entry name" value="Urease, subunit C, domain 1"/>
    <property type="match status" value="1"/>
</dbReference>
<dbReference type="CDD" id="cd01300">
    <property type="entry name" value="YtcJ_like"/>
    <property type="match status" value="1"/>
</dbReference>
<evidence type="ECO:0000313" key="3">
    <source>
        <dbReference type="Proteomes" id="UP000587396"/>
    </source>
</evidence>
<dbReference type="Proteomes" id="UP000587396">
    <property type="component" value="Unassembled WGS sequence"/>
</dbReference>
<dbReference type="PANTHER" id="PTHR22642:SF2">
    <property type="entry name" value="PROTEIN LONG AFTER FAR-RED 3"/>
    <property type="match status" value="1"/>
</dbReference>
<dbReference type="InterPro" id="IPR032466">
    <property type="entry name" value="Metal_Hydrolase"/>
</dbReference>
<dbReference type="SUPFAM" id="SSF51338">
    <property type="entry name" value="Composite domain of metallo-dependent hydrolases"/>
    <property type="match status" value="1"/>
</dbReference>
<accession>A0A842JG93</accession>
<dbReference type="GO" id="GO:0016810">
    <property type="term" value="F:hydrolase activity, acting on carbon-nitrogen (but not peptide) bonds"/>
    <property type="evidence" value="ECO:0007669"/>
    <property type="project" value="InterPro"/>
</dbReference>
<evidence type="ECO:0000259" key="1">
    <source>
        <dbReference type="Pfam" id="PF07969"/>
    </source>
</evidence>
<comment type="caution">
    <text evidence="2">The sequence shown here is derived from an EMBL/GenBank/DDBJ whole genome shotgun (WGS) entry which is preliminary data.</text>
</comment>
<sequence>MSQPERAEISRRTFLAAGVAVLATAGLGLHGCTPPAGDESEASGNQGGANMQADLYFENGAVITANEQNAVAEAMAVEDGRIAFVGSAADGQEYRKAAGSVIDLQGKTVMPGMIDGHIHTASPDFFDFSLIGLTSADDMLKTIREYVGSHPDKETYSGFGYSASLFSGEELAHGPKKERLDEISADKPILVYSFDGHGAWLNSKAFEYLGITKDTASTPGGQIVKDENGELWGILADSAMSLAADYPFDRESLPQALTEYLAHLNSLGYTSLFSPPGNGFMPLPADAYQKLADQGDLTVRVRGAGIVTSWQTDDDLRKLDELKAAHNGDLFKINAAKFFTDGVMDNESALLLEPYTDNPDRYGDAGWRQDALDEAVAAVNRRGLLAHLHAIGDGGVRMALDAIEYAEQNVPDDRARNAITHLQLVAAEDIPRFAELNTVAVVDPYWHLKTPQYWEPKEKAALGERAERMYPMKSLADEGAVLASASDYPVTANPNPFEAIEAGVTRNLVNGEEYGVPDIADMDDPAYLLWPEERVDVQRMVRSFTADAAWALGMEDETGSLEAGKSADFIVVDQNVLDVEPLAIKNTRVLATYLQGKKVYDTEEAEAQRS</sequence>
<keyword evidence="2" id="KW-0378">Hydrolase</keyword>
<feature type="domain" description="Amidohydrolase 3" evidence="1">
    <location>
        <begin position="101"/>
        <end position="600"/>
    </location>
</feature>
<protein>
    <submittedName>
        <fullName evidence="2">Amidohydrolase</fullName>
    </submittedName>
</protein>
<reference evidence="2 3" key="1">
    <citation type="submission" date="2020-08" db="EMBL/GenBank/DDBJ databases">
        <authorList>
            <person name="Liu C."/>
            <person name="Sun Q."/>
        </authorList>
    </citation>
    <scope>NUCLEOTIDE SEQUENCE [LARGE SCALE GENOMIC DNA]</scope>
    <source>
        <strain evidence="2 3">N22</strain>
    </source>
</reference>
<dbReference type="PROSITE" id="PS51318">
    <property type="entry name" value="TAT"/>
    <property type="match status" value="1"/>
</dbReference>
<dbReference type="EMBL" id="JACMSE010000003">
    <property type="protein sequence ID" value="MBC2888938.1"/>
    <property type="molecule type" value="Genomic_DNA"/>
</dbReference>
<dbReference type="Gene3D" id="3.20.20.140">
    <property type="entry name" value="Metal-dependent hydrolases"/>
    <property type="match status" value="1"/>
</dbReference>
<dbReference type="SUPFAM" id="SSF51556">
    <property type="entry name" value="Metallo-dependent hydrolases"/>
    <property type="match status" value="1"/>
</dbReference>
<dbReference type="PANTHER" id="PTHR22642">
    <property type="entry name" value="IMIDAZOLONEPROPIONASE"/>
    <property type="match status" value="1"/>
</dbReference>
<dbReference type="InterPro" id="IPR006311">
    <property type="entry name" value="TAT_signal"/>
</dbReference>
<dbReference type="RefSeq" id="WP_185904850.1">
    <property type="nucleotide sequence ID" value="NZ_JACMSE010000003.1"/>
</dbReference>
<dbReference type="InterPro" id="IPR011059">
    <property type="entry name" value="Metal-dep_hydrolase_composite"/>
</dbReference>
<organism evidence="2 3">
    <name type="scientific">Gordonibacter massiliensis</name>
    <name type="common">ex Traore et al. 2017</name>
    <dbReference type="NCBI Taxonomy" id="1841863"/>
    <lineage>
        <taxon>Bacteria</taxon>
        <taxon>Bacillati</taxon>
        <taxon>Actinomycetota</taxon>
        <taxon>Coriobacteriia</taxon>
        <taxon>Eggerthellales</taxon>
        <taxon>Eggerthellaceae</taxon>
        <taxon>Gordonibacter</taxon>
    </lineage>
</organism>
<keyword evidence="3" id="KW-1185">Reference proteome</keyword>
<dbReference type="Gene3D" id="3.10.310.70">
    <property type="match status" value="1"/>
</dbReference>